<proteinExistence type="predicted"/>
<dbReference type="AlphaFoldDB" id="A0A494VPB8"/>
<dbReference type="RefSeq" id="WP_119411629.1">
    <property type="nucleotide sequence ID" value="NZ_CP032869.1"/>
</dbReference>
<dbReference type="InterPro" id="IPR011256">
    <property type="entry name" value="Reg_factor_effector_dom_sf"/>
</dbReference>
<dbReference type="EMBL" id="CP032869">
    <property type="protein sequence ID" value="AYL95671.1"/>
    <property type="molecule type" value="Genomic_DNA"/>
</dbReference>
<dbReference type="KEGG" id="muh:HYN43_010395"/>
<evidence type="ECO:0000313" key="2">
    <source>
        <dbReference type="Proteomes" id="UP000270046"/>
    </source>
</evidence>
<sequence>MKKIFLIVLAVIILLATAIFFLIPTKAEIAGEVTIDASDVVAAKFLITQTGWDKWWPGKKLSDKHYQFDGADFYISKVTNSDVYLALKKDGQVFNSDISYLAGEEGSVNVKWIATGEDKSGFFSRLNYYFGTKAATEQIAVILNSLKHFLQDERNVYGYRIYLNHAKDTVLLATSGTYPDKPSLPMIYGIINNLKEQAKKQGAAQTNFPMLNVTQTDDHTYALNVALPINITISPAPNTTITHIPKGGNLLVADVHGGPNTADNALNQVKAYMKDHRLVSPAMPFQSLITDRSAEKDTSKWVTKIYYPIL</sequence>
<name>A0A494VPB8_9SPHI</name>
<reference evidence="1 2" key="1">
    <citation type="submission" date="2018-10" db="EMBL/GenBank/DDBJ databases">
        <title>Genome sequencing of Mucilaginibacter sp. HYN0043.</title>
        <authorList>
            <person name="Kim M."/>
            <person name="Yi H."/>
        </authorList>
    </citation>
    <scope>NUCLEOTIDE SEQUENCE [LARGE SCALE GENOMIC DNA]</scope>
    <source>
        <strain evidence="1 2">HYN0043</strain>
    </source>
</reference>
<dbReference type="Gene3D" id="3.20.80.10">
    <property type="entry name" value="Regulatory factor, effector binding domain"/>
    <property type="match status" value="1"/>
</dbReference>
<organism evidence="1 2">
    <name type="scientific">Mucilaginibacter celer</name>
    <dbReference type="NCBI Taxonomy" id="2305508"/>
    <lineage>
        <taxon>Bacteria</taxon>
        <taxon>Pseudomonadati</taxon>
        <taxon>Bacteroidota</taxon>
        <taxon>Sphingobacteriia</taxon>
        <taxon>Sphingobacteriales</taxon>
        <taxon>Sphingobacteriaceae</taxon>
        <taxon>Mucilaginibacter</taxon>
    </lineage>
</organism>
<dbReference type="OrthoDB" id="9807923at2"/>
<evidence type="ECO:0000313" key="1">
    <source>
        <dbReference type="EMBL" id="AYL95671.1"/>
    </source>
</evidence>
<keyword evidence="2" id="KW-1185">Reference proteome</keyword>
<accession>A0A494VPB8</accession>
<gene>
    <name evidence="1" type="ORF">HYN43_010395</name>
</gene>
<dbReference type="Proteomes" id="UP000270046">
    <property type="component" value="Chromosome"/>
</dbReference>
<protein>
    <submittedName>
        <fullName evidence="1">Uncharacterized protein</fullName>
    </submittedName>
</protein>